<protein>
    <submittedName>
        <fullName evidence="1">Uncharacterized protein</fullName>
    </submittedName>
</protein>
<keyword evidence="2" id="KW-1185">Reference proteome</keyword>
<dbReference type="EMBL" id="VOPL01000004">
    <property type="protein sequence ID" value="TXB68681.1"/>
    <property type="molecule type" value="Genomic_DNA"/>
</dbReference>
<evidence type="ECO:0000313" key="2">
    <source>
        <dbReference type="Proteomes" id="UP000321562"/>
    </source>
</evidence>
<gene>
    <name evidence="1" type="ORF">FQV27_11905</name>
</gene>
<dbReference type="AlphaFoldDB" id="A0A5C6S4C5"/>
<reference evidence="1 2" key="1">
    <citation type="submission" date="2019-08" db="EMBL/GenBank/DDBJ databases">
        <authorList>
            <person name="Ye J."/>
        </authorList>
    </citation>
    <scope>NUCLEOTIDE SEQUENCE [LARGE SCALE GENOMIC DNA]</scope>
    <source>
        <strain evidence="1 2">TK008</strain>
    </source>
</reference>
<accession>A0A5C6S4C5</accession>
<dbReference type="RefSeq" id="WP_147098730.1">
    <property type="nucleotide sequence ID" value="NZ_JBHUFH010000012.1"/>
</dbReference>
<dbReference type="Proteomes" id="UP000321562">
    <property type="component" value="Unassembled WGS sequence"/>
</dbReference>
<sequence length="93" mass="11100">MTDECPPQVGDASKWGSTEDIIRKFTAHTRYIKSLERRLYIVEEYLKSRPTVEWRNFEKWAEKADEKLDAIERRQNEKFEKLMSESDDVGQTD</sequence>
<comment type="caution">
    <text evidence="1">The sequence shown here is derived from an EMBL/GenBank/DDBJ whole genome shotgun (WGS) entry which is preliminary data.</text>
</comment>
<evidence type="ECO:0000313" key="1">
    <source>
        <dbReference type="EMBL" id="TXB68681.1"/>
    </source>
</evidence>
<proteinExistence type="predicted"/>
<organism evidence="1 2">
    <name type="scientific">Paracoccus aurantiacus</name>
    <dbReference type="NCBI Taxonomy" id="2599412"/>
    <lineage>
        <taxon>Bacteria</taxon>
        <taxon>Pseudomonadati</taxon>
        <taxon>Pseudomonadota</taxon>
        <taxon>Alphaproteobacteria</taxon>
        <taxon>Rhodobacterales</taxon>
        <taxon>Paracoccaceae</taxon>
        <taxon>Paracoccus</taxon>
    </lineage>
</organism>
<name>A0A5C6S4C5_9RHOB</name>